<dbReference type="EMBL" id="FMYP01000035">
    <property type="protein sequence ID" value="SDC52521.1"/>
    <property type="molecule type" value="Genomic_DNA"/>
</dbReference>
<evidence type="ECO:0000313" key="2">
    <source>
        <dbReference type="Proteomes" id="UP000199452"/>
    </source>
</evidence>
<proteinExistence type="predicted"/>
<dbReference type="AlphaFoldDB" id="A0A1G6MAR7"/>
<reference evidence="1 2" key="1">
    <citation type="submission" date="2016-09" db="EMBL/GenBank/DDBJ databases">
        <authorList>
            <person name="Capua I."/>
            <person name="De Benedictis P."/>
            <person name="Joannis T."/>
            <person name="Lombin L.H."/>
            <person name="Cattoli G."/>
        </authorList>
    </citation>
    <scope>NUCLEOTIDE SEQUENCE [LARGE SCALE GENOMIC DNA]</scope>
    <source>
        <strain evidence="1 2">A7P-90m</strain>
    </source>
</reference>
<accession>A0A1G6MAR7</accession>
<dbReference type="Proteomes" id="UP000199452">
    <property type="component" value="Unassembled WGS sequence"/>
</dbReference>
<protein>
    <submittedName>
        <fullName evidence="1">Uncharacterized protein</fullName>
    </submittedName>
</protein>
<evidence type="ECO:0000313" key="1">
    <source>
        <dbReference type="EMBL" id="SDC52521.1"/>
    </source>
</evidence>
<organism evidence="1 2">
    <name type="scientific">Williamwhitmania taraxaci</name>
    <dbReference type="NCBI Taxonomy" id="1640674"/>
    <lineage>
        <taxon>Bacteria</taxon>
        <taxon>Pseudomonadati</taxon>
        <taxon>Bacteroidota</taxon>
        <taxon>Bacteroidia</taxon>
        <taxon>Bacteroidales</taxon>
        <taxon>Williamwhitmaniaceae</taxon>
        <taxon>Williamwhitmania</taxon>
    </lineage>
</organism>
<gene>
    <name evidence="1" type="ORF">SAMN05216323_103518</name>
</gene>
<dbReference type="STRING" id="1640674.SAMN05216323_103518"/>
<dbReference type="RefSeq" id="WP_092438585.1">
    <property type="nucleotide sequence ID" value="NZ_FMYP01000035.1"/>
</dbReference>
<name>A0A1G6MAR7_9BACT</name>
<sequence>MSIEAVIASAIRKAVSSSIPVLVTEGVVLAVDRSARTCDVERDGKTELFAVRLNAFLEAGDEVITIYPKIGSKVLCVMVENDKTDTYILASTDIEEVSGKIGGIKVEWTIDGFVFNDGLLGGMVKPMELKTQLDKLTARVDGIISAITSGVPIAQDGGIALQQTIVASLNTLIDKEDFSRIENEKVKH</sequence>
<keyword evidence="2" id="KW-1185">Reference proteome</keyword>
<dbReference type="OrthoDB" id="1078712at2"/>